<dbReference type="EMBL" id="MGGD01000073">
    <property type="protein sequence ID" value="OGM19318.1"/>
    <property type="molecule type" value="Genomic_DNA"/>
</dbReference>
<protein>
    <recommendedName>
        <fullName evidence="2">Soluble ligand binding domain-containing protein</fullName>
    </recommendedName>
</protein>
<organism evidence="3 4">
    <name type="scientific">Candidatus Woesebacteria bacterium RIFCSPHIGHO2_01_FULL_38_26b</name>
    <dbReference type="NCBI Taxonomy" id="1802491"/>
    <lineage>
        <taxon>Bacteria</taxon>
        <taxon>Candidatus Woeseibacteriota</taxon>
    </lineage>
</organism>
<reference evidence="3 4" key="1">
    <citation type="journal article" date="2016" name="Nat. Commun.">
        <title>Thousands of microbial genomes shed light on interconnected biogeochemical processes in an aquifer system.</title>
        <authorList>
            <person name="Anantharaman K."/>
            <person name="Brown C.T."/>
            <person name="Hug L.A."/>
            <person name="Sharon I."/>
            <person name="Castelle C.J."/>
            <person name="Probst A.J."/>
            <person name="Thomas B.C."/>
            <person name="Singh A."/>
            <person name="Wilkins M.J."/>
            <person name="Karaoz U."/>
            <person name="Brodie E.L."/>
            <person name="Williams K.H."/>
            <person name="Hubbard S.S."/>
            <person name="Banfield J.F."/>
        </authorList>
    </citation>
    <scope>NUCLEOTIDE SEQUENCE [LARGE SCALE GENOMIC DNA]</scope>
</reference>
<feature type="domain" description="Soluble ligand binding" evidence="2">
    <location>
        <begin position="78"/>
        <end position="116"/>
    </location>
</feature>
<feature type="transmembrane region" description="Helical" evidence="1">
    <location>
        <begin position="32"/>
        <end position="51"/>
    </location>
</feature>
<comment type="caution">
    <text evidence="3">The sequence shown here is derived from an EMBL/GenBank/DDBJ whole genome shotgun (WGS) entry which is preliminary data.</text>
</comment>
<accession>A0A1F7XY34</accession>
<evidence type="ECO:0000259" key="2">
    <source>
        <dbReference type="Pfam" id="PF10531"/>
    </source>
</evidence>
<keyword evidence="1" id="KW-0812">Transmembrane</keyword>
<name>A0A1F7XY34_9BACT</name>
<dbReference type="InterPro" id="IPR019554">
    <property type="entry name" value="Soluble_ligand-bd"/>
</dbReference>
<dbReference type="InterPro" id="IPR051675">
    <property type="entry name" value="Endo/Exo/Phosphatase_dom_1"/>
</dbReference>
<sequence length="226" mass="24295">MPKDTLQIEDLDLEETNKGKFDWEKFVETNKLVFALGLIGIILVGVGVFLFKDGLFTKSDSIEIIENATTEGVENEVVVEIAGAIEKPGVYKLKEGSRVEDLLIAAGGISSNADRDWVDKTINRSAKLSDGTKIYIPSEDEQTLGATAKNGGGVQTVSGGESGQTGGLININTASLNELDTLPGIGPVYAQSIVEHRPYSSVEELTSKGALKKNVYEKVKDKVTVY</sequence>
<evidence type="ECO:0000313" key="4">
    <source>
        <dbReference type="Proteomes" id="UP000176741"/>
    </source>
</evidence>
<keyword evidence="1" id="KW-0472">Membrane</keyword>
<dbReference type="Gene3D" id="1.10.150.320">
    <property type="entry name" value="Photosystem II 12 kDa extrinsic protein"/>
    <property type="match status" value="1"/>
</dbReference>
<gene>
    <name evidence="3" type="ORF">A2771_03285</name>
</gene>
<proteinExistence type="predicted"/>
<dbReference type="SUPFAM" id="SSF81585">
    <property type="entry name" value="PsbU/PolX domain-like"/>
    <property type="match status" value="1"/>
</dbReference>
<dbReference type="Gene3D" id="3.10.560.10">
    <property type="entry name" value="Outer membrane lipoprotein wza domain like"/>
    <property type="match status" value="1"/>
</dbReference>
<evidence type="ECO:0000313" key="3">
    <source>
        <dbReference type="EMBL" id="OGM19318.1"/>
    </source>
</evidence>
<dbReference type="Pfam" id="PF10531">
    <property type="entry name" value="SLBB"/>
    <property type="match status" value="1"/>
</dbReference>
<dbReference type="Pfam" id="PF12836">
    <property type="entry name" value="HHH_3"/>
    <property type="match status" value="1"/>
</dbReference>
<dbReference type="PANTHER" id="PTHR21180:SF32">
    <property type="entry name" value="ENDONUCLEASE_EXONUCLEASE_PHOSPHATASE FAMILY DOMAIN-CONTAINING PROTEIN 1"/>
    <property type="match status" value="1"/>
</dbReference>
<keyword evidence="1" id="KW-1133">Transmembrane helix</keyword>
<dbReference type="Proteomes" id="UP000176741">
    <property type="component" value="Unassembled WGS sequence"/>
</dbReference>
<evidence type="ECO:0000256" key="1">
    <source>
        <dbReference type="SAM" id="Phobius"/>
    </source>
</evidence>
<dbReference type="GO" id="GO:0015628">
    <property type="term" value="P:protein secretion by the type II secretion system"/>
    <property type="evidence" value="ECO:0007669"/>
    <property type="project" value="TreeGrafter"/>
</dbReference>
<dbReference type="AlphaFoldDB" id="A0A1F7XY34"/>
<dbReference type="GO" id="GO:0015627">
    <property type="term" value="C:type II protein secretion system complex"/>
    <property type="evidence" value="ECO:0007669"/>
    <property type="project" value="TreeGrafter"/>
</dbReference>
<dbReference type="PANTHER" id="PTHR21180">
    <property type="entry name" value="ENDONUCLEASE/EXONUCLEASE/PHOSPHATASE FAMILY DOMAIN-CONTAINING PROTEIN 1"/>
    <property type="match status" value="1"/>
</dbReference>